<accession>A0A1S8CS74</accession>
<dbReference type="AlphaFoldDB" id="A0A1S8CS74"/>
<name>A0A1S8CS74_9GAMM</name>
<dbReference type="Proteomes" id="UP000192132">
    <property type="component" value="Unassembled WGS sequence"/>
</dbReference>
<dbReference type="EMBL" id="MLCN01000058">
    <property type="protein sequence ID" value="ONG37276.1"/>
    <property type="molecule type" value="Genomic_DNA"/>
</dbReference>
<protein>
    <submittedName>
        <fullName evidence="1">Uncharacterized protein</fullName>
    </submittedName>
</protein>
<proteinExistence type="predicted"/>
<dbReference type="STRING" id="1907941.BKE30_14860"/>
<evidence type="ECO:0000313" key="1">
    <source>
        <dbReference type="EMBL" id="ONG37276.1"/>
    </source>
</evidence>
<keyword evidence="2" id="KW-1185">Reference proteome</keyword>
<reference evidence="1 2" key="1">
    <citation type="submission" date="2016-10" db="EMBL/GenBank/DDBJ databases">
        <title>Draft Genome sequence of Alkanindiges sp. strain H1.</title>
        <authorList>
            <person name="Subhash Y."/>
            <person name="Lee S."/>
        </authorList>
    </citation>
    <scope>NUCLEOTIDE SEQUENCE [LARGE SCALE GENOMIC DNA]</scope>
    <source>
        <strain evidence="1 2">H1</strain>
    </source>
</reference>
<evidence type="ECO:0000313" key="2">
    <source>
        <dbReference type="Proteomes" id="UP000192132"/>
    </source>
</evidence>
<comment type="caution">
    <text evidence="1">The sequence shown here is derived from an EMBL/GenBank/DDBJ whole genome shotgun (WGS) entry which is preliminary data.</text>
</comment>
<gene>
    <name evidence="1" type="ORF">BKE30_14860</name>
</gene>
<sequence>MPKSRIIYQKLASCWAKPAMIQSMQHFALHKARRKVLNRLLDGSENGFEQGISGLQYQKVAKVSKTTATRHLTDWKKAVLKSWKQLFRMRFD</sequence>
<organism evidence="1 2">
    <name type="scientific">Alkanindiges hydrocarboniclasticus</name>
    <dbReference type="NCBI Taxonomy" id="1907941"/>
    <lineage>
        <taxon>Bacteria</taxon>
        <taxon>Pseudomonadati</taxon>
        <taxon>Pseudomonadota</taxon>
        <taxon>Gammaproteobacteria</taxon>
        <taxon>Moraxellales</taxon>
        <taxon>Moraxellaceae</taxon>
        <taxon>Alkanindiges</taxon>
    </lineage>
</organism>